<comment type="subcellular location">
    <subcellularLocation>
        <location evidence="1">Secreted</location>
    </subcellularLocation>
</comment>
<accession>A0A5B9EIV9</accession>
<dbReference type="InterPro" id="IPR036116">
    <property type="entry name" value="FN3_sf"/>
</dbReference>
<dbReference type="CDD" id="cd00063">
    <property type="entry name" value="FN3"/>
    <property type="match status" value="1"/>
</dbReference>
<dbReference type="PANTHER" id="PTHR12147:SF26">
    <property type="entry name" value="PEPTIDASE M28 DOMAIN-CONTAINING PROTEIN"/>
    <property type="match status" value="1"/>
</dbReference>
<dbReference type="PROSITE" id="PS50853">
    <property type="entry name" value="FN3"/>
    <property type="match status" value="1"/>
</dbReference>
<organism evidence="6 7">
    <name type="scientific">Terriglobus albidus</name>
    <dbReference type="NCBI Taxonomy" id="1592106"/>
    <lineage>
        <taxon>Bacteria</taxon>
        <taxon>Pseudomonadati</taxon>
        <taxon>Acidobacteriota</taxon>
        <taxon>Terriglobia</taxon>
        <taxon>Terriglobales</taxon>
        <taxon>Acidobacteriaceae</taxon>
        <taxon>Terriglobus</taxon>
    </lineage>
</organism>
<evidence type="ECO:0000259" key="5">
    <source>
        <dbReference type="PROSITE" id="PS50853"/>
    </source>
</evidence>
<dbReference type="AlphaFoldDB" id="A0A5B9EIV9"/>
<evidence type="ECO:0000313" key="7">
    <source>
        <dbReference type="Proteomes" id="UP000321820"/>
    </source>
</evidence>
<keyword evidence="3" id="KW-0482">Metalloprotease</keyword>
<reference evidence="6 7" key="1">
    <citation type="submission" date="2019-08" db="EMBL/GenBank/DDBJ databases">
        <title>Complete genome sequence of Terriglobus albidus strain ORNL.</title>
        <authorList>
            <person name="Podar M."/>
        </authorList>
    </citation>
    <scope>NUCLEOTIDE SEQUENCE [LARGE SCALE GENOMIC DNA]</scope>
    <source>
        <strain evidence="6 7">ORNL</strain>
    </source>
</reference>
<dbReference type="GO" id="GO:0008235">
    <property type="term" value="F:metalloexopeptidase activity"/>
    <property type="evidence" value="ECO:0007669"/>
    <property type="project" value="InterPro"/>
</dbReference>
<dbReference type="PANTHER" id="PTHR12147">
    <property type="entry name" value="METALLOPEPTIDASE M28 FAMILY MEMBER"/>
    <property type="match status" value="1"/>
</dbReference>
<dbReference type="SUPFAM" id="SSF53187">
    <property type="entry name" value="Zn-dependent exopeptidases"/>
    <property type="match status" value="1"/>
</dbReference>
<dbReference type="Pfam" id="PF04389">
    <property type="entry name" value="Peptidase_M28"/>
    <property type="match status" value="1"/>
</dbReference>
<evidence type="ECO:0000313" key="6">
    <source>
        <dbReference type="EMBL" id="QEE30327.1"/>
    </source>
</evidence>
<dbReference type="InterPro" id="IPR003961">
    <property type="entry name" value="FN3_dom"/>
</dbReference>
<dbReference type="OrthoDB" id="9787436at2"/>
<name>A0A5B9EIV9_9BACT</name>
<dbReference type="Gene3D" id="2.60.40.10">
    <property type="entry name" value="Immunoglobulins"/>
    <property type="match status" value="1"/>
</dbReference>
<feature type="domain" description="Fibronectin type-III" evidence="5">
    <location>
        <begin position="398"/>
        <end position="491"/>
    </location>
</feature>
<dbReference type="InterPro" id="IPR007484">
    <property type="entry name" value="Peptidase_M28"/>
</dbReference>
<keyword evidence="3" id="KW-0645">Protease</keyword>
<dbReference type="Gene3D" id="3.40.630.10">
    <property type="entry name" value="Zn peptidases"/>
    <property type="match status" value="1"/>
</dbReference>
<feature type="chain" id="PRO_5022960063" evidence="4">
    <location>
        <begin position="23"/>
        <end position="491"/>
    </location>
</feature>
<dbReference type="KEGG" id="talb:FTW19_21495"/>
<keyword evidence="6" id="KW-0378">Hydrolase</keyword>
<dbReference type="InterPro" id="IPR045175">
    <property type="entry name" value="M28_fam"/>
</dbReference>
<gene>
    <name evidence="6" type="ORF">FTW19_21495</name>
</gene>
<dbReference type="InterPro" id="IPR013783">
    <property type="entry name" value="Ig-like_fold"/>
</dbReference>
<dbReference type="GO" id="GO:0005576">
    <property type="term" value="C:extracellular region"/>
    <property type="evidence" value="ECO:0007669"/>
    <property type="project" value="UniProtKB-SubCell"/>
</dbReference>
<proteinExistence type="predicted"/>
<protein>
    <submittedName>
        <fullName evidence="6">M20/M25/M40 family metallo-hydrolase</fullName>
    </submittedName>
</protein>
<keyword evidence="7" id="KW-1185">Reference proteome</keyword>
<dbReference type="GO" id="GO:0006508">
    <property type="term" value="P:proteolysis"/>
    <property type="evidence" value="ECO:0007669"/>
    <property type="project" value="InterPro"/>
</dbReference>
<evidence type="ECO:0000256" key="2">
    <source>
        <dbReference type="ARBA" id="ARBA00022525"/>
    </source>
</evidence>
<keyword evidence="2" id="KW-0964">Secreted</keyword>
<dbReference type="RefSeq" id="WP_147649596.1">
    <property type="nucleotide sequence ID" value="NZ_CP042806.1"/>
</dbReference>
<dbReference type="Proteomes" id="UP000321820">
    <property type="component" value="Chromosome"/>
</dbReference>
<evidence type="ECO:0000256" key="3">
    <source>
        <dbReference type="ARBA" id="ARBA00023049"/>
    </source>
</evidence>
<evidence type="ECO:0000256" key="4">
    <source>
        <dbReference type="SAM" id="SignalP"/>
    </source>
</evidence>
<sequence>MMKVRSIFAAVTVFSLPCLLVAQQKPQSAAAVKLDFEAVGTPIKADPVDAKIAAALKQVSVERIKANITRLVEFNNRSTISSTETDLKPGTGVLAAADWIKSQFESYSKECGGCLEVSFDESVEQPQAGFNNSRPRIIKPTPLRNVVAILKGTDPVASKRMYLVTGHYDTRETDVMNTHDFAPGANDDSSGTAVSMEAARVLSKLKFPATLVFVTVAGEEQGLNGSHHLAERARKEGWELEGVLNNDIVGGDTTPGDKLQSKQRIRVFSQGILPSAPIEQIRQTLNIGAENETPSRQLARQVLAVGRTYFPGTFHPVMELRLDRFLRGGDHRSFSEAGFASVRFTEWRENFDHQHQHVRVENGKEYGDLLKYDDFDYIARVARLNIAALATLANSPGIPQNVRVTTSNLDNDTILKWDAPRSYTQPVTYQIVWRETTVNDWQYVVNATQFPGKDANSTRLPVSKDNVFFGVRACTAAGICSQAVGPVPSRE</sequence>
<dbReference type="SUPFAM" id="SSF49265">
    <property type="entry name" value="Fibronectin type III"/>
    <property type="match status" value="1"/>
</dbReference>
<evidence type="ECO:0000256" key="1">
    <source>
        <dbReference type="ARBA" id="ARBA00004613"/>
    </source>
</evidence>
<keyword evidence="4" id="KW-0732">Signal</keyword>
<feature type="signal peptide" evidence="4">
    <location>
        <begin position="1"/>
        <end position="22"/>
    </location>
</feature>
<dbReference type="EMBL" id="CP042806">
    <property type="protein sequence ID" value="QEE30327.1"/>
    <property type="molecule type" value="Genomic_DNA"/>
</dbReference>